<dbReference type="AlphaFoldDB" id="A0AAD5T0R5"/>
<dbReference type="Proteomes" id="UP001211907">
    <property type="component" value="Unassembled WGS sequence"/>
</dbReference>
<feature type="compositionally biased region" description="Basic and acidic residues" evidence="1">
    <location>
        <begin position="99"/>
        <end position="108"/>
    </location>
</feature>
<gene>
    <name evidence="2" type="ORF">HK100_012952</name>
</gene>
<organism evidence="2 3">
    <name type="scientific">Physocladia obscura</name>
    <dbReference type="NCBI Taxonomy" id="109957"/>
    <lineage>
        <taxon>Eukaryota</taxon>
        <taxon>Fungi</taxon>
        <taxon>Fungi incertae sedis</taxon>
        <taxon>Chytridiomycota</taxon>
        <taxon>Chytridiomycota incertae sedis</taxon>
        <taxon>Chytridiomycetes</taxon>
        <taxon>Chytridiales</taxon>
        <taxon>Chytriomycetaceae</taxon>
        <taxon>Physocladia</taxon>
    </lineage>
</organism>
<accession>A0AAD5T0R5</accession>
<proteinExistence type="predicted"/>
<protein>
    <submittedName>
        <fullName evidence="2">Uncharacterized protein</fullName>
    </submittedName>
</protein>
<name>A0AAD5T0R5_9FUNG</name>
<evidence type="ECO:0000256" key="1">
    <source>
        <dbReference type="SAM" id="MobiDB-lite"/>
    </source>
</evidence>
<feature type="region of interest" description="Disordered" evidence="1">
    <location>
        <begin position="89"/>
        <end position="108"/>
    </location>
</feature>
<evidence type="ECO:0000313" key="3">
    <source>
        <dbReference type="Proteomes" id="UP001211907"/>
    </source>
</evidence>
<sequence length="183" mass="19714">MKLDFRITNAYATPAISSENLEVLDSGEQDGAVQVLGNNSAGVGGTEVLHHKDETSAAEVLDSAVISGLAEIRASVSNTEPVAVEHHKQSDCFHAGSNEPKEEKSLEQSKQEIATAELRNFVISTLAPKLDEMKSALLQKLATQEEQLASKIKKLEGDEEKQLAVHGTAEKVKKDVKVVKGKK</sequence>
<comment type="caution">
    <text evidence="2">The sequence shown here is derived from an EMBL/GenBank/DDBJ whole genome shotgun (WGS) entry which is preliminary data.</text>
</comment>
<reference evidence="2" key="1">
    <citation type="submission" date="2020-05" db="EMBL/GenBank/DDBJ databases">
        <title>Phylogenomic resolution of chytrid fungi.</title>
        <authorList>
            <person name="Stajich J.E."/>
            <person name="Amses K."/>
            <person name="Simmons R."/>
            <person name="Seto K."/>
            <person name="Myers J."/>
            <person name="Bonds A."/>
            <person name="Quandt C.A."/>
            <person name="Barry K."/>
            <person name="Liu P."/>
            <person name="Grigoriev I."/>
            <person name="Longcore J.E."/>
            <person name="James T.Y."/>
        </authorList>
    </citation>
    <scope>NUCLEOTIDE SEQUENCE</scope>
    <source>
        <strain evidence="2">JEL0513</strain>
    </source>
</reference>
<evidence type="ECO:0000313" key="2">
    <source>
        <dbReference type="EMBL" id="KAJ3120066.1"/>
    </source>
</evidence>
<dbReference type="EMBL" id="JADGJH010000997">
    <property type="protein sequence ID" value="KAJ3120066.1"/>
    <property type="molecule type" value="Genomic_DNA"/>
</dbReference>
<keyword evidence="3" id="KW-1185">Reference proteome</keyword>